<dbReference type="Gene3D" id="1.10.940.10">
    <property type="entry name" value="NusB-like"/>
    <property type="match status" value="1"/>
</dbReference>
<dbReference type="SUPFAM" id="SSF53335">
    <property type="entry name" value="S-adenosyl-L-methionine-dependent methyltransferases"/>
    <property type="match status" value="1"/>
</dbReference>
<dbReference type="PANTHER" id="PTHR22807">
    <property type="entry name" value="NOP2 YEAST -RELATED NOL1/NOP2/FMU SUN DOMAIN-CONTAINING"/>
    <property type="match status" value="1"/>
</dbReference>
<keyword evidence="2 5" id="KW-0808">Transferase</keyword>
<dbReference type="Gene3D" id="3.40.50.150">
    <property type="entry name" value="Vaccinia Virus protein VP39"/>
    <property type="match status" value="1"/>
</dbReference>
<dbReference type="GO" id="GO:0008173">
    <property type="term" value="F:RNA methyltransferase activity"/>
    <property type="evidence" value="ECO:0007669"/>
    <property type="project" value="InterPro"/>
</dbReference>
<dbReference type="GO" id="GO:0001510">
    <property type="term" value="P:RNA methylation"/>
    <property type="evidence" value="ECO:0007669"/>
    <property type="project" value="InterPro"/>
</dbReference>
<dbReference type="SUPFAM" id="SSF48013">
    <property type="entry name" value="NusB-like"/>
    <property type="match status" value="1"/>
</dbReference>
<dbReference type="InterPro" id="IPR006027">
    <property type="entry name" value="NusB_RsmB_TIM44"/>
</dbReference>
<proteinExistence type="inferred from homology"/>
<evidence type="ECO:0000256" key="5">
    <source>
        <dbReference type="PROSITE-ProRule" id="PRU01023"/>
    </source>
</evidence>
<keyword evidence="4 5" id="KW-0694">RNA-binding</keyword>
<dbReference type="GO" id="GO:0006355">
    <property type="term" value="P:regulation of DNA-templated transcription"/>
    <property type="evidence" value="ECO:0007669"/>
    <property type="project" value="InterPro"/>
</dbReference>
<dbReference type="InterPro" id="IPR023267">
    <property type="entry name" value="RCMT"/>
</dbReference>
<feature type="domain" description="SAM-dependent MTase RsmB/NOP-type" evidence="6">
    <location>
        <begin position="151"/>
        <end position="445"/>
    </location>
</feature>
<organism evidence="7 8">
    <name type="scientific">Marinicauda salina</name>
    <dbReference type="NCBI Taxonomy" id="2135793"/>
    <lineage>
        <taxon>Bacteria</taxon>
        <taxon>Pseudomonadati</taxon>
        <taxon>Pseudomonadota</taxon>
        <taxon>Alphaproteobacteria</taxon>
        <taxon>Maricaulales</taxon>
        <taxon>Maricaulaceae</taxon>
        <taxon>Marinicauda</taxon>
    </lineage>
</organism>
<dbReference type="InterPro" id="IPR029063">
    <property type="entry name" value="SAM-dependent_MTases_sf"/>
</dbReference>
<dbReference type="PRINTS" id="PR02008">
    <property type="entry name" value="RCMTFAMILY"/>
</dbReference>
<accession>A0A2U2BVX1</accession>
<keyword evidence="8" id="KW-1185">Reference proteome</keyword>
<feature type="binding site" evidence="5">
    <location>
        <position position="324"/>
    </location>
    <ligand>
        <name>S-adenosyl-L-methionine</name>
        <dbReference type="ChEBI" id="CHEBI:59789"/>
    </ligand>
</feature>
<dbReference type="OrthoDB" id="9810297at2"/>
<evidence type="ECO:0000256" key="3">
    <source>
        <dbReference type="ARBA" id="ARBA00022691"/>
    </source>
</evidence>
<dbReference type="FunFam" id="3.40.50.150:FF:000257">
    <property type="entry name" value="16S rRNA methyltransferase"/>
    <property type="match status" value="1"/>
</dbReference>
<sequence length="447" mass="47665">MTDSPSPEAPTGAADPKNLTPRRIALEAALAVEIKSAALDAALASHPEHKRLETRDRAFARAIAAAGVRRVGALDAALAAFMERPLPDRAMRARWVLRLAAAEILELENAAHAVVDAWVELMASDETTARYKGLANAVLRRVAEAGGEPFAAADPLADLPAWLAERWVHFYGDDVARAMAAARAGHPPLDVTVRPDLDPAEIAKALEGQVLPTGVVRRTDIGDVAALPGFTAGEWWAQDAAAALPVALLAPQPGERIADLCAAPGGKTLQIAAAGAETIAVDRSAKRLKRVEENLARVRLAAEIVAADAALWRPPAPLDAVLLDAPCTATGTLRRRPDVAWTKRPADIEHLAGLQARLLDAAWAMLAPGGRLVYCTCSLEPEEGEDQLARFVARTSDARVDRVRPEELPGLEDAIDSYGAVRTRPDMWPELGGLDGFFIARLTKART</sequence>
<feature type="binding site" evidence="5">
    <location>
        <position position="308"/>
    </location>
    <ligand>
        <name>S-adenosyl-L-methionine</name>
        <dbReference type="ChEBI" id="CHEBI:59789"/>
    </ligand>
</feature>
<dbReference type="AlphaFoldDB" id="A0A2U2BVX1"/>
<reference evidence="8" key="1">
    <citation type="submission" date="2018-05" db="EMBL/GenBank/DDBJ databases">
        <authorList>
            <person name="Liu B.-T."/>
        </authorList>
    </citation>
    <scope>NUCLEOTIDE SEQUENCE [LARGE SCALE GENOMIC DNA]</scope>
    <source>
        <strain evidence="8">WD6-1</strain>
    </source>
</reference>
<keyword evidence="1 5" id="KW-0489">Methyltransferase</keyword>
<evidence type="ECO:0000313" key="7">
    <source>
        <dbReference type="EMBL" id="PWE18163.1"/>
    </source>
</evidence>
<dbReference type="PANTHER" id="PTHR22807:SF61">
    <property type="entry name" value="NOL1_NOP2_SUN FAMILY PROTEIN _ ANTITERMINATION NUSB DOMAIN-CONTAINING PROTEIN"/>
    <property type="match status" value="1"/>
</dbReference>
<evidence type="ECO:0000259" key="6">
    <source>
        <dbReference type="PROSITE" id="PS51686"/>
    </source>
</evidence>
<comment type="caution">
    <text evidence="7">The sequence shown here is derived from an EMBL/GenBank/DDBJ whole genome shotgun (WGS) entry which is preliminary data.</text>
</comment>
<feature type="binding site" evidence="5">
    <location>
        <position position="282"/>
    </location>
    <ligand>
        <name>S-adenosyl-L-methionine</name>
        <dbReference type="ChEBI" id="CHEBI:59789"/>
    </ligand>
</feature>
<dbReference type="InterPro" id="IPR035926">
    <property type="entry name" value="NusB-like_sf"/>
</dbReference>
<evidence type="ECO:0000256" key="2">
    <source>
        <dbReference type="ARBA" id="ARBA00022679"/>
    </source>
</evidence>
<keyword evidence="3 5" id="KW-0949">S-adenosyl-L-methionine</keyword>
<dbReference type="CDD" id="cd02440">
    <property type="entry name" value="AdoMet_MTases"/>
    <property type="match status" value="1"/>
</dbReference>
<dbReference type="Pfam" id="PF01029">
    <property type="entry name" value="NusB"/>
    <property type="match status" value="1"/>
</dbReference>
<dbReference type="GO" id="GO:0003723">
    <property type="term" value="F:RNA binding"/>
    <property type="evidence" value="ECO:0007669"/>
    <property type="project" value="UniProtKB-UniRule"/>
</dbReference>
<dbReference type="PROSITE" id="PS51686">
    <property type="entry name" value="SAM_MT_RSMB_NOP"/>
    <property type="match status" value="1"/>
</dbReference>
<dbReference type="InterPro" id="IPR001678">
    <property type="entry name" value="MeTrfase_RsmB-F_NOP2_dom"/>
</dbReference>
<comment type="similarity">
    <text evidence="5">Belongs to the class I-like SAM-binding methyltransferase superfamily. RsmB/NOP family.</text>
</comment>
<dbReference type="Proteomes" id="UP000245168">
    <property type="component" value="Unassembled WGS sequence"/>
</dbReference>
<dbReference type="RefSeq" id="WP_109251437.1">
    <property type="nucleotide sequence ID" value="NZ_QEXV01000001.1"/>
</dbReference>
<dbReference type="InterPro" id="IPR049560">
    <property type="entry name" value="MeTrfase_RsmB-F_NOP2_cat"/>
</dbReference>
<protein>
    <submittedName>
        <fullName evidence="7">rRNA methyltransferase</fullName>
    </submittedName>
</protein>
<evidence type="ECO:0000313" key="8">
    <source>
        <dbReference type="Proteomes" id="UP000245168"/>
    </source>
</evidence>
<evidence type="ECO:0000256" key="1">
    <source>
        <dbReference type="ARBA" id="ARBA00022603"/>
    </source>
</evidence>
<feature type="binding site" evidence="5">
    <location>
        <begin position="261"/>
        <end position="267"/>
    </location>
    <ligand>
        <name>S-adenosyl-L-methionine</name>
        <dbReference type="ChEBI" id="CHEBI:59789"/>
    </ligand>
</feature>
<name>A0A2U2BVX1_9PROT</name>
<evidence type="ECO:0000256" key="4">
    <source>
        <dbReference type="ARBA" id="ARBA00022884"/>
    </source>
</evidence>
<gene>
    <name evidence="7" type="ORF">DDZ18_00685</name>
</gene>
<dbReference type="Pfam" id="PF01189">
    <property type="entry name" value="Methyltr_RsmB-F"/>
    <property type="match status" value="1"/>
</dbReference>
<dbReference type="EMBL" id="QEXV01000001">
    <property type="protein sequence ID" value="PWE18163.1"/>
    <property type="molecule type" value="Genomic_DNA"/>
</dbReference>
<feature type="active site" description="Nucleophile" evidence="5">
    <location>
        <position position="377"/>
    </location>
</feature>